<dbReference type="InterPro" id="IPR003953">
    <property type="entry name" value="FAD-dep_OxRdtase_2_FAD-bd"/>
</dbReference>
<dbReference type="InterPro" id="IPR050315">
    <property type="entry name" value="FAD-oxidoreductase_2"/>
</dbReference>
<dbReference type="SUPFAM" id="SSF51905">
    <property type="entry name" value="FAD/NAD(P)-binding domain"/>
    <property type="match status" value="1"/>
</dbReference>
<evidence type="ECO:0000256" key="6">
    <source>
        <dbReference type="SAM" id="SignalP"/>
    </source>
</evidence>
<sequence>MKEQKLTRRSFLGLGATAAVAGAAGLAGCAPTAKGDANASSDAGAADGGSATGSGAAGGKPTEFVPSFMNAPEPIDESKVTETVDTDVCVVGLGLAGVCALREAAESGAKVFGFDKGPDVGYRSGEFGTFGSEIHKQLGIEQPETQEVVNELMRVMGNRPNAQLLNYWIGNSGQDLDWYIGSAEHELLTSDHDTPTDPEKPYVFPERCPVNENYNWREENYPCFPGMVHLLPDHGWAMHGTLEAAQKAGAEARFNLKGEQLIKEGDKVVGVYASDEDGNIVRVNAKKGVVLSTGDISSDTEMLTYYAPQATKYGVFFSSMDKSGKPVNTGDGHKMAMWAGAVMEDGPYAPMTHSLGTNSIGIDPYLMVNQDGKRFANEDVGAQELQNAIKRQKGGVSYQIFDSKWKEQLSVMPQCFGGVTHYIPPEQEAEYEHAINHFAAGYASDTYFASEIEAGSIIQADTIEELAKAVNIPADALTETVERYNELAHAGKDTDFSKVSTRLFPIENPPYYVAPFGDSGMLVLIGGIDCDAECHALDAEKNQVPGLFVAGNTMGGRFLVDYPVTVAGASHSMAMSFGRLAGRNAAAGK</sequence>
<proteinExistence type="predicted"/>
<dbReference type="InterPro" id="IPR006311">
    <property type="entry name" value="TAT_signal"/>
</dbReference>
<feature type="region of interest" description="Disordered" evidence="5">
    <location>
        <begin position="37"/>
        <end position="70"/>
    </location>
</feature>
<comment type="cofactor">
    <cofactor evidence="1">
        <name>FAD</name>
        <dbReference type="ChEBI" id="CHEBI:57692"/>
    </cofactor>
</comment>
<dbReference type="GO" id="GO:0033765">
    <property type="term" value="F:steroid dehydrogenase activity, acting on the CH-CH group of donors"/>
    <property type="evidence" value="ECO:0007669"/>
    <property type="project" value="UniProtKB-ARBA"/>
</dbReference>
<dbReference type="InterPro" id="IPR027477">
    <property type="entry name" value="Succ_DH/fumarate_Rdtase_cat_sf"/>
</dbReference>
<feature type="domain" description="FAD-dependent oxidoreductase 2 FAD-binding" evidence="7">
    <location>
        <begin position="87"/>
        <end position="556"/>
    </location>
</feature>
<dbReference type="GO" id="GO:0008202">
    <property type="term" value="P:steroid metabolic process"/>
    <property type="evidence" value="ECO:0007669"/>
    <property type="project" value="UniProtKB-ARBA"/>
</dbReference>
<dbReference type="Proteomes" id="UP000478463">
    <property type="component" value="Chromosome"/>
</dbReference>
<protein>
    <submittedName>
        <fullName evidence="8">FAD-binding protein</fullName>
    </submittedName>
</protein>
<dbReference type="PANTHER" id="PTHR43400:SF10">
    <property type="entry name" value="3-OXOSTEROID 1-DEHYDROGENASE"/>
    <property type="match status" value="1"/>
</dbReference>
<evidence type="ECO:0000259" key="7">
    <source>
        <dbReference type="Pfam" id="PF00890"/>
    </source>
</evidence>
<dbReference type="Pfam" id="PF00890">
    <property type="entry name" value="FAD_binding_2"/>
    <property type="match status" value="1"/>
</dbReference>
<keyword evidence="3" id="KW-0274">FAD</keyword>
<evidence type="ECO:0000313" key="9">
    <source>
        <dbReference type="Proteomes" id="UP000478463"/>
    </source>
</evidence>
<keyword evidence="2" id="KW-0285">Flavoprotein</keyword>
<keyword evidence="4" id="KW-0560">Oxidoreductase</keyword>
<feature type="compositionally biased region" description="Gly residues" evidence="5">
    <location>
        <begin position="46"/>
        <end position="58"/>
    </location>
</feature>
<dbReference type="InterPro" id="IPR036188">
    <property type="entry name" value="FAD/NAD-bd_sf"/>
</dbReference>
<dbReference type="SUPFAM" id="SSF56425">
    <property type="entry name" value="Succinate dehydrogenase/fumarate reductase flavoprotein, catalytic domain"/>
    <property type="match status" value="1"/>
</dbReference>
<evidence type="ECO:0000256" key="1">
    <source>
        <dbReference type="ARBA" id="ARBA00001974"/>
    </source>
</evidence>
<evidence type="ECO:0000256" key="2">
    <source>
        <dbReference type="ARBA" id="ARBA00022630"/>
    </source>
</evidence>
<dbReference type="AlphaFoldDB" id="A0A6L7ISN1"/>
<gene>
    <name evidence="8" type="ORF">GS424_000995</name>
</gene>
<dbReference type="PROSITE" id="PS51318">
    <property type="entry name" value="TAT"/>
    <property type="match status" value="1"/>
</dbReference>
<organism evidence="8 9">
    <name type="scientific">Eggerthella guodeyinii</name>
    <dbReference type="NCBI Taxonomy" id="2690837"/>
    <lineage>
        <taxon>Bacteria</taxon>
        <taxon>Bacillati</taxon>
        <taxon>Actinomycetota</taxon>
        <taxon>Coriobacteriia</taxon>
        <taxon>Eggerthellales</taxon>
        <taxon>Eggerthellaceae</taxon>
        <taxon>Eggerthella</taxon>
    </lineage>
</organism>
<dbReference type="RefSeq" id="WP_160942152.1">
    <property type="nucleotide sequence ID" value="NZ_CP063310.1"/>
</dbReference>
<keyword evidence="6" id="KW-0732">Signal</keyword>
<evidence type="ECO:0000313" key="8">
    <source>
        <dbReference type="EMBL" id="QOS68481.1"/>
    </source>
</evidence>
<evidence type="ECO:0000256" key="4">
    <source>
        <dbReference type="ARBA" id="ARBA00023002"/>
    </source>
</evidence>
<dbReference type="EMBL" id="CP063310">
    <property type="protein sequence ID" value="QOS68481.1"/>
    <property type="molecule type" value="Genomic_DNA"/>
</dbReference>
<reference evidence="8 9" key="1">
    <citation type="submission" date="2020-10" db="EMBL/GenBank/DDBJ databases">
        <title>Eggerthella sp. nov., isolated from human feces.</title>
        <authorList>
            <person name="Yajun G."/>
        </authorList>
    </citation>
    <scope>NUCLEOTIDE SEQUENCE [LARGE SCALE GENOMIC DNA]</scope>
    <source>
        <strain evidence="8 9">HF-1101</strain>
    </source>
</reference>
<dbReference type="Gene3D" id="3.90.700.10">
    <property type="entry name" value="Succinate dehydrogenase/fumarate reductase flavoprotein, catalytic domain"/>
    <property type="match status" value="1"/>
</dbReference>
<feature type="signal peptide" evidence="6">
    <location>
        <begin position="1"/>
        <end position="21"/>
    </location>
</feature>
<evidence type="ECO:0000256" key="3">
    <source>
        <dbReference type="ARBA" id="ARBA00022827"/>
    </source>
</evidence>
<dbReference type="Gene3D" id="3.50.50.60">
    <property type="entry name" value="FAD/NAD(P)-binding domain"/>
    <property type="match status" value="1"/>
</dbReference>
<dbReference type="PANTHER" id="PTHR43400">
    <property type="entry name" value="FUMARATE REDUCTASE"/>
    <property type="match status" value="1"/>
</dbReference>
<accession>A0A6L7ISN1</accession>
<feature type="chain" id="PRO_5039474798" evidence="6">
    <location>
        <begin position="22"/>
        <end position="589"/>
    </location>
</feature>
<dbReference type="KEGG" id="egd:GS424_000995"/>
<dbReference type="PROSITE" id="PS51257">
    <property type="entry name" value="PROKAR_LIPOPROTEIN"/>
    <property type="match status" value="1"/>
</dbReference>
<name>A0A6L7ISN1_9ACTN</name>
<evidence type="ECO:0000256" key="5">
    <source>
        <dbReference type="SAM" id="MobiDB-lite"/>
    </source>
</evidence>